<proteinExistence type="predicted"/>
<dbReference type="KEGG" id="aja:AJAP_07435"/>
<dbReference type="HOGENOM" id="CLU_1052273_0_0_11"/>
<evidence type="ECO:0000313" key="2">
    <source>
        <dbReference type="Proteomes" id="UP000028492"/>
    </source>
</evidence>
<protein>
    <submittedName>
        <fullName evidence="1">Uncharacterized protein</fullName>
    </submittedName>
</protein>
<organism evidence="1 2">
    <name type="scientific">Amycolatopsis japonica</name>
    <dbReference type="NCBI Taxonomy" id="208439"/>
    <lineage>
        <taxon>Bacteria</taxon>
        <taxon>Bacillati</taxon>
        <taxon>Actinomycetota</taxon>
        <taxon>Actinomycetes</taxon>
        <taxon>Pseudonocardiales</taxon>
        <taxon>Pseudonocardiaceae</taxon>
        <taxon>Amycolatopsis</taxon>
        <taxon>Amycolatopsis japonica group</taxon>
    </lineage>
</organism>
<name>A0A075UVX5_9PSEU</name>
<dbReference type="Proteomes" id="UP000028492">
    <property type="component" value="Chromosome"/>
</dbReference>
<sequence>MVKNHEPKYPFRILRTAKNVRRVSIPYDTREARDAAGSRYAEQDAARVLLEFWSETHPQDPLNEGWACDGHVDPPGAALAGPLDDASALLTRIRDALMQIDDADRAGTPGDEDTARERREALLDDLVGAVDVLDKLLSEGGALPGAWSRRSTKQAVTYAAVTPDVSDVCQTHAGAKLGPMVVQGVEDATNAGVYHCRWCSNAFNRQQQAVLARHPNEDELYGFHEACAGDFALNYLPIVVTVRPDRSAQVTGPPNTSVTVLIED</sequence>
<dbReference type="STRING" id="208439.AJAP_07435"/>
<dbReference type="AlphaFoldDB" id="A0A075UVX5"/>
<reference evidence="1 2" key="1">
    <citation type="journal article" date="2014" name="J. Biotechnol.">
        <title>Complete genome sequence of the actinobacterium Amycolatopsis japonica MG417-CF17(T) (=DSM 44213T) producing (S,S)-N,N'-ethylenediaminedisuccinic acid.</title>
        <authorList>
            <person name="Stegmann E."/>
            <person name="Albersmeier A."/>
            <person name="Spohn M."/>
            <person name="Gert H."/>
            <person name="Weber T."/>
            <person name="Wohlleben W."/>
            <person name="Kalinowski J."/>
            <person name="Ruckert C."/>
        </authorList>
    </citation>
    <scope>NUCLEOTIDE SEQUENCE [LARGE SCALE GENOMIC DNA]</scope>
    <source>
        <strain evidence="2">MG417-CF17 (DSM 44213)</strain>
    </source>
</reference>
<gene>
    <name evidence="1" type="ORF">AJAP_07435</name>
</gene>
<keyword evidence="2" id="KW-1185">Reference proteome</keyword>
<accession>A0A075UVX5</accession>
<dbReference type="EMBL" id="CP008953">
    <property type="protein sequence ID" value="AIG74400.1"/>
    <property type="molecule type" value="Genomic_DNA"/>
</dbReference>
<evidence type="ECO:0000313" key="1">
    <source>
        <dbReference type="EMBL" id="AIG74400.1"/>
    </source>
</evidence>